<organism evidence="1">
    <name type="scientific">bioreactor metagenome</name>
    <dbReference type="NCBI Taxonomy" id="1076179"/>
    <lineage>
        <taxon>unclassified sequences</taxon>
        <taxon>metagenomes</taxon>
        <taxon>ecological metagenomes</taxon>
    </lineage>
</organism>
<dbReference type="AlphaFoldDB" id="A0A645F435"/>
<dbReference type="EMBL" id="VSSQ01054324">
    <property type="protein sequence ID" value="MPN08292.1"/>
    <property type="molecule type" value="Genomic_DNA"/>
</dbReference>
<accession>A0A645F435</accession>
<gene>
    <name evidence="1" type="ORF">SDC9_155574</name>
</gene>
<comment type="caution">
    <text evidence="1">The sequence shown here is derived from an EMBL/GenBank/DDBJ whole genome shotgun (WGS) entry which is preliminary data.</text>
</comment>
<evidence type="ECO:0000313" key="1">
    <source>
        <dbReference type="EMBL" id="MPN08292.1"/>
    </source>
</evidence>
<protein>
    <submittedName>
        <fullName evidence="1">Uncharacterized protein</fullName>
    </submittedName>
</protein>
<proteinExistence type="predicted"/>
<name>A0A645F435_9ZZZZ</name>
<sequence length="139" mass="14467">MNHLIGQPQIGVGGLVDGGRKIIAVAGEGVIEPVVAVKHAGDAVEAKAVDVVFVEPEAAVGEQELEHFRLFIIEAERIPGAVFAAFAGIKILLAGAVETAETLDLVAHRVGVNQIHDHPQPHAVGGVDQPLELVRSAEA</sequence>
<reference evidence="1" key="1">
    <citation type="submission" date="2019-08" db="EMBL/GenBank/DDBJ databases">
        <authorList>
            <person name="Kucharzyk K."/>
            <person name="Murdoch R.W."/>
            <person name="Higgins S."/>
            <person name="Loffler F."/>
        </authorList>
    </citation>
    <scope>NUCLEOTIDE SEQUENCE</scope>
</reference>